<evidence type="ECO:0000313" key="3">
    <source>
        <dbReference type="Proteomes" id="UP001597151"/>
    </source>
</evidence>
<dbReference type="EMBL" id="JBHTKR010000006">
    <property type="protein sequence ID" value="MFD1195964.1"/>
    <property type="molecule type" value="Genomic_DNA"/>
</dbReference>
<dbReference type="RefSeq" id="WP_380793434.1">
    <property type="nucleotide sequence ID" value="NZ_JBHTKR010000006.1"/>
</dbReference>
<organism evidence="2 3">
    <name type="scientific">Seohaeicola saemankumensis</name>
    <dbReference type="NCBI Taxonomy" id="481181"/>
    <lineage>
        <taxon>Bacteria</taxon>
        <taxon>Pseudomonadati</taxon>
        <taxon>Pseudomonadota</taxon>
        <taxon>Alphaproteobacteria</taxon>
        <taxon>Rhodobacterales</taxon>
        <taxon>Roseobacteraceae</taxon>
        <taxon>Seohaeicola</taxon>
    </lineage>
</organism>
<keyword evidence="2" id="KW-0540">Nuclease</keyword>
<dbReference type="InterPro" id="IPR005135">
    <property type="entry name" value="Endo/exonuclease/phosphatase"/>
</dbReference>
<protein>
    <submittedName>
        <fullName evidence="2">Endonuclease/exonuclease/phosphatase family protein</fullName>
    </submittedName>
</protein>
<reference evidence="3" key="1">
    <citation type="journal article" date="2019" name="Int. J. Syst. Evol. Microbiol.">
        <title>The Global Catalogue of Microorganisms (GCM) 10K type strain sequencing project: providing services to taxonomists for standard genome sequencing and annotation.</title>
        <authorList>
            <consortium name="The Broad Institute Genomics Platform"/>
            <consortium name="The Broad Institute Genome Sequencing Center for Infectious Disease"/>
            <person name="Wu L."/>
            <person name="Ma J."/>
        </authorList>
    </citation>
    <scope>NUCLEOTIDE SEQUENCE [LARGE SCALE GENOMIC DNA]</scope>
    <source>
        <strain evidence="3">CCUG 55328</strain>
    </source>
</reference>
<comment type="caution">
    <text evidence="2">The sequence shown here is derived from an EMBL/GenBank/DDBJ whole genome shotgun (WGS) entry which is preliminary data.</text>
</comment>
<dbReference type="InterPro" id="IPR036691">
    <property type="entry name" value="Endo/exonu/phosph_ase_sf"/>
</dbReference>
<keyword evidence="3" id="KW-1185">Reference proteome</keyword>
<sequence>MSDRQTPGDAPVCGGYIPSMSASRLKIASYNLQKCVGLDLRRRPDRSLKVIEGLGADVVVLQEADKRLPPRPAALPHGMIEDDGWRIVPVGTGGHRPGGSLGWHGNAMLIRPHVQVLATAHLDLPGLEPRGAIRVDLDTGIGPLRVIGLHLGLIRRYRILQVAAIMRCLRELRHMPTVMAGDFNEWGSVMALDTMAQGLRFLPGLPSFPAARPVARLDRFALSDELEALDQGAYLGKPARVASDHLPVWAEIAHRV</sequence>
<proteinExistence type="predicted"/>
<keyword evidence="2" id="KW-0378">Hydrolase</keyword>
<accession>A0ABW3TFJ9</accession>
<dbReference type="Proteomes" id="UP001597151">
    <property type="component" value="Unassembled WGS sequence"/>
</dbReference>
<evidence type="ECO:0000313" key="2">
    <source>
        <dbReference type="EMBL" id="MFD1195964.1"/>
    </source>
</evidence>
<dbReference type="Pfam" id="PF03372">
    <property type="entry name" value="Exo_endo_phos"/>
    <property type="match status" value="1"/>
</dbReference>
<dbReference type="SUPFAM" id="SSF56219">
    <property type="entry name" value="DNase I-like"/>
    <property type="match status" value="1"/>
</dbReference>
<keyword evidence="2" id="KW-0255">Endonuclease</keyword>
<name>A0ABW3TFJ9_9RHOB</name>
<dbReference type="GO" id="GO:0004519">
    <property type="term" value="F:endonuclease activity"/>
    <property type="evidence" value="ECO:0007669"/>
    <property type="project" value="UniProtKB-KW"/>
</dbReference>
<gene>
    <name evidence="2" type="ORF">ACFQ3C_14925</name>
</gene>
<evidence type="ECO:0000259" key="1">
    <source>
        <dbReference type="Pfam" id="PF03372"/>
    </source>
</evidence>
<feature type="domain" description="Endonuclease/exonuclease/phosphatase" evidence="1">
    <location>
        <begin position="28"/>
        <end position="245"/>
    </location>
</feature>
<dbReference type="Gene3D" id="3.60.10.10">
    <property type="entry name" value="Endonuclease/exonuclease/phosphatase"/>
    <property type="match status" value="1"/>
</dbReference>